<dbReference type="Proteomes" id="UP000009328">
    <property type="component" value="Unassembled WGS sequence"/>
</dbReference>
<keyword evidence="2" id="KW-1185">Reference proteome</keyword>
<organism evidence="1 2">
    <name type="scientific">Wickerhamomyces ciferrii (strain ATCC 14091 / BCRC 22168 / CBS 111 / JCM 3599 / NBRC 0793 / NRRL Y-1031 F-60-10)</name>
    <name type="common">Yeast</name>
    <name type="synonym">Pichia ciferrii</name>
    <dbReference type="NCBI Taxonomy" id="1206466"/>
    <lineage>
        <taxon>Eukaryota</taxon>
        <taxon>Fungi</taxon>
        <taxon>Dikarya</taxon>
        <taxon>Ascomycota</taxon>
        <taxon>Saccharomycotina</taxon>
        <taxon>Saccharomycetes</taxon>
        <taxon>Phaffomycetales</taxon>
        <taxon>Wickerhamomycetaceae</taxon>
        <taxon>Wickerhamomyces</taxon>
    </lineage>
</organism>
<accession>K0KWM0</accession>
<comment type="caution">
    <text evidence="1">The sequence shown here is derived from an EMBL/GenBank/DDBJ whole genome shotgun (WGS) entry which is preliminary data.</text>
</comment>
<dbReference type="InParanoid" id="K0KWM0"/>
<evidence type="ECO:0000313" key="1">
    <source>
        <dbReference type="EMBL" id="CCH46417.1"/>
    </source>
</evidence>
<sequence length="228" mass="26800">MSYQSIAFQLFNLNDYGIKLFPSFKIDTLYLAKFQIVEKFPEQHDDIDEGSSQRFDKLLLIPSKNDKVQLLKNFPFTALLRDELVHLNITGSIGPLENGLPLFNVEYNYILILYFDTQETVNKLLNYLTNTGLQSINIDNIDKFIKDKEDEIDEKLYKESHGQKRLQKKINPKHSKEIPLLSTHIKILEDDETYKDVYLKLIKQFDDLFLHSENANFEYDSKIQKNIV</sequence>
<gene>
    <name evidence="1" type="ORF">BN7_6011</name>
</gene>
<proteinExistence type="predicted"/>
<name>K0KWM0_WICCF</name>
<dbReference type="HOGENOM" id="CLU_1215607_0_0_1"/>
<dbReference type="EMBL" id="CAIF01000245">
    <property type="protein sequence ID" value="CCH46417.1"/>
    <property type="molecule type" value="Genomic_DNA"/>
</dbReference>
<protein>
    <submittedName>
        <fullName evidence="1">Uncharacterized protein</fullName>
    </submittedName>
</protein>
<reference evidence="1 2" key="1">
    <citation type="journal article" date="2012" name="Eukaryot. Cell">
        <title>Draft genome sequence of Wickerhamomyces ciferrii NRRL Y-1031 F-60-10.</title>
        <authorList>
            <person name="Schneider J."/>
            <person name="Andrea H."/>
            <person name="Blom J."/>
            <person name="Jaenicke S."/>
            <person name="Ruckert C."/>
            <person name="Schorsch C."/>
            <person name="Szczepanowski R."/>
            <person name="Farwick M."/>
            <person name="Goesmann A."/>
            <person name="Puhler A."/>
            <person name="Schaffer S."/>
            <person name="Tauch A."/>
            <person name="Kohler T."/>
            <person name="Brinkrolf K."/>
        </authorList>
    </citation>
    <scope>NUCLEOTIDE SEQUENCE [LARGE SCALE GENOMIC DNA]</scope>
    <source>
        <strain evidence="2">ATCC 14091 / BCRC 22168 / CBS 111 / JCM 3599 / NBRC 0793 / NRRL Y-1031 F-60-10</strain>
    </source>
</reference>
<evidence type="ECO:0000313" key="2">
    <source>
        <dbReference type="Proteomes" id="UP000009328"/>
    </source>
</evidence>
<dbReference type="AlphaFoldDB" id="K0KWM0"/>